<evidence type="ECO:0000313" key="1">
    <source>
        <dbReference type="EMBL" id="VEL25917.1"/>
    </source>
</evidence>
<organism evidence="1 2">
    <name type="scientific">Protopolystoma xenopodis</name>
    <dbReference type="NCBI Taxonomy" id="117903"/>
    <lineage>
        <taxon>Eukaryota</taxon>
        <taxon>Metazoa</taxon>
        <taxon>Spiralia</taxon>
        <taxon>Lophotrochozoa</taxon>
        <taxon>Platyhelminthes</taxon>
        <taxon>Monogenea</taxon>
        <taxon>Polyopisthocotylea</taxon>
        <taxon>Polystomatidea</taxon>
        <taxon>Polystomatidae</taxon>
        <taxon>Protopolystoma</taxon>
    </lineage>
</organism>
<accession>A0A3S5CJ80</accession>
<dbReference type="AlphaFoldDB" id="A0A3S5CJ80"/>
<comment type="caution">
    <text evidence="1">The sequence shown here is derived from an EMBL/GenBank/DDBJ whole genome shotgun (WGS) entry which is preliminary data.</text>
</comment>
<sequence length="150" mass="16576">MIWQKGLAFFENSHLPCDPKGARGCVAEWLACQATVLHCRGSSPAESVDKTNATSKLQSTGAWMRRTFGNAKLGKNSNVSPTHIICGKILLLPVLHHLKRTWANTSYIKKKPGLQQATFIVFVPFSDEIHHMTAKAQQGFTSDTGPIRFL</sequence>
<evidence type="ECO:0000313" key="2">
    <source>
        <dbReference type="Proteomes" id="UP000784294"/>
    </source>
</evidence>
<keyword evidence="2" id="KW-1185">Reference proteome</keyword>
<dbReference type="Proteomes" id="UP000784294">
    <property type="component" value="Unassembled WGS sequence"/>
</dbReference>
<reference evidence="1" key="1">
    <citation type="submission" date="2018-11" db="EMBL/GenBank/DDBJ databases">
        <authorList>
            <consortium name="Pathogen Informatics"/>
        </authorList>
    </citation>
    <scope>NUCLEOTIDE SEQUENCE</scope>
</reference>
<dbReference type="EMBL" id="CAAALY010076984">
    <property type="protein sequence ID" value="VEL25917.1"/>
    <property type="molecule type" value="Genomic_DNA"/>
</dbReference>
<proteinExistence type="predicted"/>
<name>A0A3S5CJ80_9PLAT</name>
<gene>
    <name evidence="1" type="ORF">PXEA_LOCUS19357</name>
</gene>
<protein>
    <submittedName>
        <fullName evidence="1">Uncharacterized protein</fullName>
    </submittedName>
</protein>